<dbReference type="Proteomes" id="UP001056120">
    <property type="component" value="Linkage Group LG04"/>
</dbReference>
<name>A0ACB9JDU0_9ASTR</name>
<reference evidence="1 2" key="2">
    <citation type="journal article" date="2022" name="Mol. Ecol. Resour.">
        <title>The genomes of chicory, endive, great burdock and yacon provide insights into Asteraceae paleo-polyploidization history and plant inulin production.</title>
        <authorList>
            <person name="Fan W."/>
            <person name="Wang S."/>
            <person name="Wang H."/>
            <person name="Wang A."/>
            <person name="Jiang F."/>
            <person name="Liu H."/>
            <person name="Zhao H."/>
            <person name="Xu D."/>
            <person name="Zhang Y."/>
        </authorList>
    </citation>
    <scope>NUCLEOTIDE SEQUENCE [LARGE SCALE GENOMIC DNA]</scope>
    <source>
        <strain evidence="2">cv. Yunnan</strain>
        <tissue evidence="1">Leaves</tissue>
    </source>
</reference>
<dbReference type="EMBL" id="CM042021">
    <property type="protein sequence ID" value="KAI3818327.1"/>
    <property type="molecule type" value="Genomic_DNA"/>
</dbReference>
<accession>A0ACB9JDU0</accession>
<protein>
    <submittedName>
        <fullName evidence="1">Uncharacterized protein</fullName>
    </submittedName>
</protein>
<evidence type="ECO:0000313" key="1">
    <source>
        <dbReference type="EMBL" id="KAI3818327.1"/>
    </source>
</evidence>
<proteinExistence type="predicted"/>
<evidence type="ECO:0000313" key="2">
    <source>
        <dbReference type="Proteomes" id="UP001056120"/>
    </source>
</evidence>
<keyword evidence="2" id="KW-1185">Reference proteome</keyword>
<gene>
    <name evidence="1" type="ORF">L1987_12131</name>
</gene>
<sequence length="135" mass="15590">MLKHPPYKETHLPFSAISVIFLLNTNNITSRTLKHISHLLKLGQAGQQVQVLFYHHIKHIFHLLYVGRSSESSSFTLSTRKRIRFSVIKMKITGSSNMGRSKKRVSSKLGGILKEQKARLYIIRRCVVMLLCYHD</sequence>
<comment type="caution">
    <text evidence="1">The sequence shown here is derived from an EMBL/GenBank/DDBJ whole genome shotgun (WGS) entry which is preliminary data.</text>
</comment>
<reference evidence="2" key="1">
    <citation type="journal article" date="2022" name="Mol. Ecol. Resour.">
        <title>The genomes of chicory, endive, great burdock and yacon provide insights into Asteraceae palaeo-polyploidization history and plant inulin production.</title>
        <authorList>
            <person name="Fan W."/>
            <person name="Wang S."/>
            <person name="Wang H."/>
            <person name="Wang A."/>
            <person name="Jiang F."/>
            <person name="Liu H."/>
            <person name="Zhao H."/>
            <person name="Xu D."/>
            <person name="Zhang Y."/>
        </authorList>
    </citation>
    <scope>NUCLEOTIDE SEQUENCE [LARGE SCALE GENOMIC DNA]</scope>
    <source>
        <strain evidence="2">cv. Yunnan</strain>
    </source>
</reference>
<organism evidence="1 2">
    <name type="scientific">Smallanthus sonchifolius</name>
    <dbReference type="NCBI Taxonomy" id="185202"/>
    <lineage>
        <taxon>Eukaryota</taxon>
        <taxon>Viridiplantae</taxon>
        <taxon>Streptophyta</taxon>
        <taxon>Embryophyta</taxon>
        <taxon>Tracheophyta</taxon>
        <taxon>Spermatophyta</taxon>
        <taxon>Magnoliopsida</taxon>
        <taxon>eudicotyledons</taxon>
        <taxon>Gunneridae</taxon>
        <taxon>Pentapetalae</taxon>
        <taxon>asterids</taxon>
        <taxon>campanulids</taxon>
        <taxon>Asterales</taxon>
        <taxon>Asteraceae</taxon>
        <taxon>Asteroideae</taxon>
        <taxon>Heliantheae alliance</taxon>
        <taxon>Millerieae</taxon>
        <taxon>Smallanthus</taxon>
    </lineage>
</organism>